<evidence type="ECO:0000313" key="1">
    <source>
        <dbReference type="EMBL" id="ORX92966.1"/>
    </source>
</evidence>
<comment type="caution">
    <text evidence="1">The sequence shown here is derived from an EMBL/GenBank/DDBJ whole genome shotgun (WGS) entry which is preliminary data.</text>
</comment>
<feature type="non-terminal residue" evidence="1">
    <location>
        <position position="1"/>
    </location>
</feature>
<dbReference type="InterPro" id="IPR011990">
    <property type="entry name" value="TPR-like_helical_dom_sf"/>
</dbReference>
<reference evidence="1 2" key="1">
    <citation type="submission" date="2016-07" db="EMBL/GenBank/DDBJ databases">
        <title>Pervasive Adenine N6-methylation of Active Genes in Fungi.</title>
        <authorList>
            <consortium name="DOE Joint Genome Institute"/>
            <person name="Mondo S.J."/>
            <person name="Dannebaum R.O."/>
            <person name="Kuo R.C."/>
            <person name="Labutti K."/>
            <person name="Haridas S."/>
            <person name="Kuo A."/>
            <person name="Salamov A."/>
            <person name="Ahrendt S.R."/>
            <person name="Lipzen A."/>
            <person name="Sullivan W."/>
            <person name="Andreopoulos W.B."/>
            <person name="Clum A."/>
            <person name="Lindquist E."/>
            <person name="Daum C."/>
            <person name="Ramamoorthy G.K."/>
            <person name="Gryganskyi A."/>
            <person name="Culley D."/>
            <person name="Magnuson J.K."/>
            <person name="James T.Y."/>
            <person name="O'Malley M.A."/>
            <person name="Stajich J.E."/>
            <person name="Spatafora J.W."/>
            <person name="Visel A."/>
            <person name="Grigoriev I.V."/>
        </authorList>
    </citation>
    <scope>NUCLEOTIDE SEQUENCE [LARGE SCALE GENOMIC DNA]</scope>
    <source>
        <strain evidence="1 2">CBS 115471</strain>
    </source>
</reference>
<organism evidence="1 2">
    <name type="scientific">Clohesyomyces aquaticus</name>
    <dbReference type="NCBI Taxonomy" id="1231657"/>
    <lineage>
        <taxon>Eukaryota</taxon>
        <taxon>Fungi</taxon>
        <taxon>Dikarya</taxon>
        <taxon>Ascomycota</taxon>
        <taxon>Pezizomycotina</taxon>
        <taxon>Dothideomycetes</taxon>
        <taxon>Pleosporomycetidae</taxon>
        <taxon>Pleosporales</taxon>
        <taxon>Lindgomycetaceae</taxon>
        <taxon>Clohesyomyces</taxon>
    </lineage>
</organism>
<protein>
    <submittedName>
        <fullName evidence="1">Uncharacterized protein</fullName>
    </submittedName>
</protein>
<keyword evidence="2" id="KW-1185">Reference proteome</keyword>
<evidence type="ECO:0000313" key="2">
    <source>
        <dbReference type="Proteomes" id="UP000193144"/>
    </source>
</evidence>
<feature type="non-terminal residue" evidence="1">
    <location>
        <position position="410"/>
    </location>
</feature>
<dbReference type="AlphaFoldDB" id="A0A1Y1Y5I1"/>
<dbReference type="SUPFAM" id="SSF48452">
    <property type="entry name" value="TPR-like"/>
    <property type="match status" value="1"/>
</dbReference>
<dbReference type="EMBL" id="MCFA01000361">
    <property type="protein sequence ID" value="ORX92966.1"/>
    <property type="molecule type" value="Genomic_DNA"/>
</dbReference>
<sequence>QWKSILRELGVFKTICQADAKSVLEVTNQLKLHADGCLILLDGILFDLRDVESHQSRTRTKDNSSQAVSRAKNILIIPLPVRLGMLGNLEFFKQFRRLLWYTGVYFDINFDTRIWTPDDRGVFDRSEILVNGLTSLSNFHNMLCKALKHFGREDEEMGWATVRYATQFHLDVVQTKHHRQFPDLLAIALILERNGREDIRKAMVQHLYETATQTLLDHDVRRHIFETLINLPLDLKGDLYVAFDTFCRQLWRLRAGNDRIKAYYSYNQAGSPRTSPGRFYELFHGESLPNIQEVLRQVDARFAHLDHARFCLWQTAIRYLLVERNQYQEAEIVCRSLLSSLGTVYHSVEYFQQRRQLNVDICLSLYLLGCAQELLGKLIEAMRTFQRCVDLRTLIARNIWDPPRWDALEK</sequence>
<accession>A0A1Y1Y5I1</accession>
<gene>
    <name evidence="1" type="ORF">BCR34DRAFT_438228</name>
</gene>
<dbReference type="STRING" id="1231657.A0A1Y1Y5I1"/>
<proteinExistence type="predicted"/>
<name>A0A1Y1Y5I1_9PLEO</name>
<dbReference type="Proteomes" id="UP000193144">
    <property type="component" value="Unassembled WGS sequence"/>
</dbReference>
<dbReference type="OrthoDB" id="3792344at2759"/>